<proteinExistence type="predicted"/>
<evidence type="ECO:0000259" key="1">
    <source>
        <dbReference type="Pfam" id="PF13640"/>
    </source>
</evidence>
<gene>
    <name evidence="2" type="ORF">PFX98_13670</name>
</gene>
<dbReference type="InterPro" id="IPR044862">
    <property type="entry name" value="Pro_4_hyd_alph_FE2OG_OXY"/>
</dbReference>
<dbReference type="Gene3D" id="2.60.120.620">
    <property type="entry name" value="q2cbj1_9rhob like domain"/>
    <property type="match status" value="1"/>
</dbReference>
<dbReference type="RefSeq" id="WP_285231054.1">
    <property type="nucleotide sequence ID" value="NZ_CP116346.1"/>
</dbReference>
<protein>
    <submittedName>
        <fullName evidence="2">2OG-Fe(II) oxygenase</fullName>
    </submittedName>
</protein>
<evidence type="ECO:0000313" key="3">
    <source>
        <dbReference type="Proteomes" id="UP001177769"/>
    </source>
</evidence>
<organism evidence="2 3">
    <name type="scientific">Paucibacter sediminis</name>
    <dbReference type="NCBI Taxonomy" id="3019553"/>
    <lineage>
        <taxon>Bacteria</taxon>
        <taxon>Pseudomonadati</taxon>
        <taxon>Pseudomonadota</taxon>
        <taxon>Betaproteobacteria</taxon>
        <taxon>Burkholderiales</taxon>
        <taxon>Sphaerotilaceae</taxon>
        <taxon>Roseateles</taxon>
    </lineage>
</organism>
<sequence>MKEEIVQLIVARLTRDAEPLAAAFQASRSEVGVRYCCVDDLLPEELARRIHERFPKPEAMRLMDSFREKKYTSKSFDKFDPLLADITFAVQDPRVLAVVERITGIQQQIPDASLYAGGLSAMTQGHFLGPHIDNSHEASRQYYRTLNLLYYVSPDWSLENGGNLELWDRQVRQRATIVSKFNRLALMETTPTSWHSVSKVAVDRTRCCVSNYYFSPRSPTGSDYFNVTSFSAWPNQPVRRALARLDNGLRQAVRWLAPQGLGKKDVYEGPKQ</sequence>
<dbReference type="Pfam" id="PF13640">
    <property type="entry name" value="2OG-FeII_Oxy_3"/>
    <property type="match status" value="1"/>
</dbReference>
<dbReference type="EMBL" id="CP116346">
    <property type="protein sequence ID" value="WIT09984.1"/>
    <property type="molecule type" value="Genomic_DNA"/>
</dbReference>
<dbReference type="AlphaFoldDB" id="A0AA95N9J0"/>
<dbReference type="KEGG" id="pais:PFX98_13670"/>
<evidence type="ECO:0000313" key="2">
    <source>
        <dbReference type="EMBL" id="WIT09984.1"/>
    </source>
</evidence>
<accession>A0AA95N9J0</accession>
<keyword evidence="3" id="KW-1185">Reference proteome</keyword>
<dbReference type="Proteomes" id="UP001177769">
    <property type="component" value="Chromosome"/>
</dbReference>
<reference evidence="2" key="1">
    <citation type="submission" date="2023-01" db="EMBL/GenBank/DDBJ databases">
        <title>Whole genome sequence of Paucibacter sp. S2-9 isolated from pond sediment.</title>
        <authorList>
            <person name="Jung J.Y."/>
        </authorList>
    </citation>
    <scope>NUCLEOTIDE SEQUENCE</scope>
    <source>
        <strain evidence="2">S2-9</strain>
    </source>
</reference>
<name>A0AA95N9J0_9BURK</name>
<feature type="domain" description="Prolyl 4-hydroxylase alpha subunit Fe(2+) 2OG dioxygenase" evidence="1">
    <location>
        <begin position="119"/>
        <end position="213"/>
    </location>
</feature>